<dbReference type="PROSITE" id="PS50118">
    <property type="entry name" value="HMG_BOX_2"/>
    <property type="match status" value="1"/>
</dbReference>
<dbReference type="AlphaFoldDB" id="A0A9W8GWN1"/>
<name>A0A9W8GWN1_9FUNG</name>
<dbReference type="OrthoDB" id="1919336at2759"/>
<dbReference type="PANTHER" id="PTHR48112">
    <property type="entry name" value="HIGH MOBILITY GROUP PROTEIN DSP1"/>
    <property type="match status" value="1"/>
</dbReference>
<evidence type="ECO:0000256" key="3">
    <source>
        <dbReference type="SAM" id="MobiDB-lite"/>
    </source>
</evidence>
<evidence type="ECO:0000256" key="2">
    <source>
        <dbReference type="PROSITE-ProRule" id="PRU00267"/>
    </source>
</evidence>
<dbReference type="CDD" id="cd00084">
    <property type="entry name" value="HMG-box_SF"/>
    <property type="match status" value="1"/>
</dbReference>
<dbReference type="InterPro" id="IPR050342">
    <property type="entry name" value="HMGB"/>
</dbReference>
<dbReference type="PANTHER" id="PTHR48112:SF22">
    <property type="entry name" value="MITOCHONDRIAL TRANSCRIPTION FACTOR A, ISOFORM B"/>
    <property type="match status" value="1"/>
</dbReference>
<keyword evidence="2" id="KW-0539">Nucleus</keyword>
<dbReference type="GO" id="GO:0005634">
    <property type="term" value="C:nucleus"/>
    <property type="evidence" value="ECO:0007669"/>
    <property type="project" value="UniProtKB-UniRule"/>
</dbReference>
<protein>
    <recommendedName>
        <fullName evidence="4">HMG box domain-containing protein</fullName>
    </recommendedName>
</protein>
<comment type="caution">
    <text evidence="5">The sequence shown here is derived from an EMBL/GenBank/DDBJ whole genome shotgun (WGS) entry which is preliminary data.</text>
</comment>
<dbReference type="Pfam" id="PF00505">
    <property type="entry name" value="HMG_box"/>
    <property type="match status" value="1"/>
</dbReference>
<dbReference type="GO" id="GO:0003677">
    <property type="term" value="F:DNA binding"/>
    <property type="evidence" value="ECO:0007669"/>
    <property type="project" value="UniProtKB-UniRule"/>
</dbReference>
<accession>A0A9W8GWN1</accession>
<keyword evidence="1 2" id="KW-0238">DNA-binding</keyword>
<feature type="DNA-binding region" description="HMG box" evidence="2">
    <location>
        <begin position="49"/>
        <end position="117"/>
    </location>
</feature>
<gene>
    <name evidence="5" type="ORF">GGI19_001968</name>
</gene>
<dbReference type="EMBL" id="JANBUH010000081">
    <property type="protein sequence ID" value="KAJ2755039.1"/>
    <property type="molecule type" value="Genomic_DNA"/>
</dbReference>
<reference evidence="5" key="1">
    <citation type="submission" date="2022-07" db="EMBL/GenBank/DDBJ databases">
        <title>Phylogenomic reconstructions and comparative analyses of Kickxellomycotina fungi.</title>
        <authorList>
            <person name="Reynolds N.K."/>
            <person name="Stajich J.E."/>
            <person name="Barry K."/>
            <person name="Grigoriev I.V."/>
            <person name="Crous P."/>
            <person name="Smith M.E."/>
        </authorList>
    </citation>
    <scope>NUCLEOTIDE SEQUENCE</scope>
    <source>
        <strain evidence="5">BCRC 34297</strain>
    </source>
</reference>
<dbReference type="Gene3D" id="1.10.30.10">
    <property type="entry name" value="High mobility group box domain"/>
    <property type="match status" value="1"/>
</dbReference>
<evidence type="ECO:0000313" key="6">
    <source>
        <dbReference type="Proteomes" id="UP001140011"/>
    </source>
</evidence>
<dbReference type="InterPro" id="IPR036910">
    <property type="entry name" value="HMG_box_dom_sf"/>
</dbReference>
<dbReference type="SMART" id="SM00398">
    <property type="entry name" value="HMG"/>
    <property type="match status" value="1"/>
</dbReference>
<dbReference type="InterPro" id="IPR009071">
    <property type="entry name" value="HMG_box_dom"/>
</dbReference>
<dbReference type="SUPFAM" id="SSF47095">
    <property type="entry name" value="HMG-box"/>
    <property type="match status" value="1"/>
</dbReference>
<feature type="domain" description="HMG box" evidence="4">
    <location>
        <begin position="49"/>
        <end position="117"/>
    </location>
</feature>
<keyword evidence="6" id="KW-1185">Reference proteome</keyword>
<organism evidence="5 6">
    <name type="scientific">Coemansia pectinata</name>
    <dbReference type="NCBI Taxonomy" id="1052879"/>
    <lineage>
        <taxon>Eukaryota</taxon>
        <taxon>Fungi</taxon>
        <taxon>Fungi incertae sedis</taxon>
        <taxon>Zoopagomycota</taxon>
        <taxon>Kickxellomycotina</taxon>
        <taxon>Kickxellomycetes</taxon>
        <taxon>Kickxellales</taxon>
        <taxon>Kickxellaceae</taxon>
        <taxon>Coemansia</taxon>
    </lineage>
</organism>
<sequence length="188" mass="21003">MSSKKLCKVTAQDSAELTEAYAKLSEVYMRMANSLSGKRTPAVRDPNKPKRPMTGYLIFLQDKFQELKRQHPDKAPKDIMTMGAEAWKNMDEDKRRPFMIQAEALQTKYHGDMAEYESKQGSADHAPVVEEEVAPTKKAKKTTPVSEQPSTGKTKEKKNKSIPTEASDTAAAVPKKKKKSKDAKPSSE</sequence>
<dbReference type="Proteomes" id="UP001140011">
    <property type="component" value="Unassembled WGS sequence"/>
</dbReference>
<evidence type="ECO:0000259" key="4">
    <source>
        <dbReference type="PROSITE" id="PS50118"/>
    </source>
</evidence>
<feature type="region of interest" description="Disordered" evidence="3">
    <location>
        <begin position="111"/>
        <end position="188"/>
    </location>
</feature>
<evidence type="ECO:0000256" key="1">
    <source>
        <dbReference type="ARBA" id="ARBA00023125"/>
    </source>
</evidence>
<evidence type="ECO:0000313" key="5">
    <source>
        <dbReference type="EMBL" id="KAJ2755039.1"/>
    </source>
</evidence>
<proteinExistence type="predicted"/>